<dbReference type="AlphaFoldDB" id="A0A4Z2G5X5"/>
<protein>
    <submittedName>
        <fullName evidence="1">Uncharacterized protein</fullName>
    </submittedName>
</protein>
<gene>
    <name evidence="1" type="ORF">EYF80_041306</name>
</gene>
<organism evidence="1 2">
    <name type="scientific">Liparis tanakae</name>
    <name type="common">Tanaka's snailfish</name>
    <dbReference type="NCBI Taxonomy" id="230148"/>
    <lineage>
        <taxon>Eukaryota</taxon>
        <taxon>Metazoa</taxon>
        <taxon>Chordata</taxon>
        <taxon>Craniata</taxon>
        <taxon>Vertebrata</taxon>
        <taxon>Euteleostomi</taxon>
        <taxon>Actinopterygii</taxon>
        <taxon>Neopterygii</taxon>
        <taxon>Teleostei</taxon>
        <taxon>Neoteleostei</taxon>
        <taxon>Acanthomorphata</taxon>
        <taxon>Eupercaria</taxon>
        <taxon>Perciformes</taxon>
        <taxon>Cottioidei</taxon>
        <taxon>Cottales</taxon>
        <taxon>Liparidae</taxon>
        <taxon>Liparis</taxon>
    </lineage>
</organism>
<proteinExistence type="predicted"/>
<dbReference type="EMBL" id="SRLO01000695">
    <property type="protein sequence ID" value="TNN48475.1"/>
    <property type="molecule type" value="Genomic_DNA"/>
</dbReference>
<comment type="caution">
    <text evidence="1">The sequence shown here is derived from an EMBL/GenBank/DDBJ whole genome shotgun (WGS) entry which is preliminary data.</text>
</comment>
<keyword evidence="2" id="KW-1185">Reference proteome</keyword>
<reference evidence="1 2" key="1">
    <citation type="submission" date="2019-03" db="EMBL/GenBank/DDBJ databases">
        <title>First draft genome of Liparis tanakae, snailfish: a comprehensive survey of snailfish specific genes.</title>
        <authorList>
            <person name="Kim W."/>
            <person name="Song I."/>
            <person name="Jeong J.-H."/>
            <person name="Kim D."/>
            <person name="Kim S."/>
            <person name="Ryu S."/>
            <person name="Song J.Y."/>
            <person name="Lee S.K."/>
        </authorList>
    </citation>
    <scope>NUCLEOTIDE SEQUENCE [LARGE SCALE GENOMIC DNA]</scope>
    <source>
        <tissue evidence="1">Muscle</tissue>
    </source>
</reference>
<evidence type="ECO:0000313" key="2">
    <source>
        <dbReference type="Proteomes" id="UP000314294"/>
    </source>
</evidence>
<name>A0A4Z2G5X5_9TELE</name>
<accession>A0A4Z2G5X5</accession>
<dbReference type="Proteomes" id="UP000314294">
    <property type="component" value="Unassembled WGS sequence"/>
</dbReference>
<sequence>MEIDIWSANAARKVRTETKLGPLIVRNWVPLPSRSVRMKSDSFGGAKLEVEVEAMLTTGTSNAHQISLGWN</sequence>
<evidence type="ECO:0000313" key="1">
    <source>
        <dbReference type="EMBL" id="TNN48475.1"/>
    </source>
</evidence>